<dbReference type="InterPro" id="IPR050361">
    <property type="entry name" value="MPP/UQCRC_Complex"/>
</dbReference>
<evidence type="ECO:0000256" key="1">
    <source>
        <dbReference type="ARBA" id="ARBA00002123"/>
    </source>
</evidence>
<dbReference type="AlphaFoldDB" id="A0A2T9ZK90"/>
<dbReference type="STRING" id="133381.A0A2T9ZK90"/>
<dbReference type="Gene3D" id="3.30.830.10">
    <property type="entry name" value="Metalloenzyme, LuxS/M16 peptidase-like"/>
    <property type="match status" value="2"/>
</dbReference>
<evidence type="ECO:0008006" key="7">
    <source>
        <dbReference type="Google" id="ProtNLM"/>
    </source>
</evidence>
<dbReference type="InterPro" id="IPR007863">
    <property type="entry name" value="Peptidase_M16_C"/>
</dbReference>
<dbReference type="EMBL" id="MBFS01000053">
    <property type="protein sequence ID" value="PVV04991.1"/>
    <property type="molecule type" value="Genomic_DNA"/>
</dbReference>
<dbReference type="GO" id="GO:0046872">
    <property type="term" value="F:metal ion binding"/>
    <property type="evidence" value="ECO:0007669"/>
    <property type="project" value="InterPro"/>
</dbReference>
<accession>A0A2T9ZK90</accession>
<reference evidence="5 6" key="1">
    <citation type="journal article" date="2018" name="MBio">
        <title>Comparative Genomics Reveals the Core Gene Toolbox for the Fungus-Insect Symbiosis.</title>
        <authorList>
            <person name="Wang Y."/>
            <person name="Stata M."/>
            <person name="Wang W."/>
            <person name="Stajich J.E."/>
            <person name="White M.M."/>
            <person name="Moncalvo J.M."/>
        </authorList>
    </citation>
    <scope>NUCLEOTIDE SEQUENCE [LARGE SCALE GENOMIC DNA]</scope>
    <source>
        <strain evidence="5 6">SC-DP-2</strain>
    </source>
</reference>
<dbReference type="GO" id="GO:0006627">
    <property type="term" value="P:protein processing involved in protein targeting to mitochondrion"/>
    <property type="evidence" value="ECO:0007669"/>
    <property type="project" value="TreeGrafter"/>
</dbReference>
<name>A0A2T9ZK90_9FUNG</name>
<dbReference type="SUPFAM" id="SSF63411">
    <property type="entry name" value="LuxS/MPP-like metallohydrolase"/>
    <property type="match status" value="2"/>
</dbReference>
<feature type="domain" description="Peptidase M16 C-terminal" evidence="4">
    <location>
        <begin position="187"/>
        <end position="383"/>
    </location>
</feature>
<protein>
    <recommendedName>
        <fullName evidence="7">Mitochondrial-processing peptidase subunit alpha</fullName>
    </recommendedName>
</protein>
<dbReference type="Pfam" id="PF00675">
    <property type="entry name" value="Peptidase_M16"/>
    <property type="match status" value="1"/>
</dbReference>
<feature type="domain" description="Peptidase M16 N-terminal" evidence="3">
    <location>
        <begin position="72"/>
        <end position="182"/>
    </location>
</feature>
<gene>
    <name evidence="5" type="ORF">BB560_000490</name>
</gene>
<evidence type="ECO:0000256" key="2">
    <source>
        <dbReference type="ARBA" id="ARBA00007261"/>
    </source>
</evidence>
<proteinExistence type="inferred from homology"/>
<dbReference type="Proteomes" id="UP000245609">
    <property type="component" value="Unassembled WGS sequence"/>
</dbReference>
<keyword evidence="6" id="KW-1185">Reference proteome</keyword>
<evidence type="ECO:0000259" key="3">
    <source>
        <dbReference type="Pfam" id="PF00675"/>
    </source>
</evidence>
<sequence length="502" mass="54789">MLSRVIKSALKPKAISPLISRSLNLIVHTTTSPDDDSGLNIVTTFKNGLRVVSENKPGHFAGVGIYIQSGSRLSFKSTKLLSAEQVKEKIEQLGGNISCFSSRECIMYQAIVFPEAVSDALSLLGQTIFNPTISLDEVEEVAGNIAWEINDIKSKPDTYLPEVFHQVAYKNNTLGNPLLCPESQLIDLNVDNLRDFHTLSHSPENIVIAAIGVPHEDLIEMCEKSGFTTLKPLASSQVISNRLDSVTDTKIPLKGRDATTLPVLLDFTQTPKYTGGIKFIKDEDAEFTSILLGFESAGVLDEKNIYPYATLHSLMGGGGSFSAGGPGKGMYTRLYTNVLNQYGFVESCQAFHHCYTDSGLFGISSSCRPGTEYNMLEIIISQLFSVFTPKRAHFISKLVGDTLTNLEVSRAKNMLKSNMLMTAESRVAQLEDLGRQIQVLGKKTEPSQIAINVDNVTSKDISNAAAKLLSRPVTLVVSGKSDEFMEIATALLKNRGLILPKN</sequence>
<dbReference type="InterPro" id="IPR011249">
    <property type="entry name" value="Metalloenz_LuxS/M16"/>
</dbReference>
<dbReference type="Pfam" id="PF05193">
    <property type="entry name" value="Peptidase_M16_C"/>
    <property type="match status" value="1"/>
</dbReference>
<comment type="caution">
    <text evidence="5">The sequence shown here is derived from an EMBL/GenBank/DDBJ whole genome shotgun (WGS) entry which is preliminary data.</text>
</comment>
<evidence type="ECO:0000259" key="4">
    <source>
        <dbReference type="Pfam" id="PF05193"/>
    </source>
</evidence>
<dbReference type="GO" id="GO:0005739">
    <property type="term" value="C:mitochondrion"/>
    <property type="evidence" value="ECO:0007669"/>
    <property type="project" value="TreeGrafter"/>
</dbReference>
<organism evidence="5 6">
    <name type="scientific">Smittium megazygosporum</name>
    <dbReference type="NCBI Taxonomy" id="133381"/>
    <lineage>
        <taxon>Eukaryota</taxon>
        <taxon>Fungi</taxon>
        <taxon>Fungi incertae sedis</taxon>
        <taxon>Zoopagomycota</taxon>
        <taxon>Kickxellomycotina</taxon>
        <taxon>Harpellomycetes</taxon>
        <taxon>Harpellales</taxon>
        <taxon>Legeriomycetaceae</taxon>
        <taxon>Smittium</taxon>
    </lineage>
</organism>
<dbReference type="PANTHER" id="PTHR11851:SF49">
    <property type="entry name" value="MITOCHONDRIAL-PROCESSING PEPTIDASE SUBUNIT ALPHA"/>
    <property type="match status" value="1"/>
</dbReference>
<comment type="similarity">
    <text evidence="2">Belongs to the peptidase M16 family.</text>
</comment>
<dbReference type="InterPro" id="IPR011765">
    <property type="entry name" value="Pept_M16_N"/>
</dbReference>
<evidence type="ECO:0000313" key="6">
    <source>
        <dbReference type="Proteomes" id="UP000245609"/>
    </source>
</evidence>
<evidence type="ECO:0000313" key="5">
    <source>
        <dbReference type="EMBL" id="PVV04991.1"/>
    </source>
</evidence>
<dbReference type="OrthoDB" id="277191at2759"/>
<comment type="function">
    <text evidence="1">Substrate recognition and binding subunit of the essential mitochondrial processing protease (MPP), which cleaves the mitochondrial sequence off newly imported precursors proteins.</text>
</comment>
<dbReference type="PANTHER" id="PTHR11851">
    <property type="entry name" value="METALLOPROTEASE"/>
    <property type="match status" value="1"/>
</dbReference>